<evidence type="ECO:0000313" key="3">
    <source>
        <dbReference type="Proteomes" id="UP000784880"/>
    </source>
</evidence>
<keyword evidence="3" id="KW-1185">Reference proteome</keyword>
<feature type="transmembrane region" description="Helical" evidence="1">
    <location>
        <begin position="9"/>
        <end position="34"/>
    </location>
</feature>
<proteinExistence type="predicted"/>
<reference evidence="2 3" key="1">
    <citation type="submission" date="2021-06" db="EMBL/GenBank/DDBJ databases">
        <title>Bacillus sp. RD4P76, an endophyte from a halophyte.</title>
        <authorList>
            <person name="Sun J.-Q."/>
        </authorList>
    </citation>
    <scope>NUCLEOTIDE SEQUENCE [LARGE SCALE GENOMIC DNA]</scope>
    <source>
        <strain evidence="2 3">CGMCC 1.15917</strain>
    </source>
</reference>
<protein>
    <recommendedName>
        <fullName evidence="4">NADH dehydrogenase subunit 6</fullName>
    </recommendedName>
</protein>
<feature type="transmembrane region" description="Helical" evidence="1">
    <location>
        <begin position="54"/>
        <end position="81"/>
    </location>
</feature>
<keyword evidence="1" id="KW-1133">Transmembrane helix</keyword>
<sequence length="89" mass="10252">MMKLIMKSVIFSIVVHMVYFTVIIVQGLILTKSYVPEIVESYENVTYLQQEVTFGYVINASFFVFTFLAVAIIGAIIFHLLKKRVQVTR</sequence>
<organism evidence="2 3">
    <name type="scientific">Evansella tamaricis</name>
    <dbReference type="NCBI Taxonomy" id="2069301"/>
    <lineage>
        <taxon>Bacteria</taxon>
        <taxon>Bacillati</taxon>
        <taxon>Bacillota</taxon>
        <taxon>Bacilli</taxon>
        <taxon>Bacillales</taxon>
        <taxon>Bacillaceae</taxon>
        <taxon>Evansella</taxon>
    </lineage>
</organism>
<comment type="caution">
    <text evidence="2">The sequence shown here is derived from an EMBL/GenBank/DDBJ whole genome shotgun (WGS) entry which is preliminary data.</text>
</comment>
<keyword evidence="1" id="KW-0472">Membrane</keyword>
<keyword evidence="1" id="KW-0812">Transmembrane</keyword>
<accession>A0ABS6JE42</accession>
<evidence type="ECO:0008006" key="4">
    <source>
        <dbReference type="Google" id="ProtNLM"/>
    </source>
</evidence>
<name>A0ABS6JE42_9BACI</name>
<gene>
    <name evidence="2" type="ORF">KS419_03045</name>
</gene>
<dbReference type="Proteomes" id="UP000784880">
    <property type="component" value="Unassembled WGS sequence"/>
</dbReference>
<dbReference type="EMBL" id="JAHQCS010000045">
    <property type="protein sequence ID" value="MBU9710720.1"/>
    <property type="molecule type" value="Genomic_DNA"/>
</dbReference>
<evidence type="ECO:0000313" key="2">
    <source>
        <dbReference type="EMBL" id="MBU9710720.1"/>
    </source>
</evidence>
<dbReference type="RefSeq" id="WP_217064616.1">
    <property type="nucleotide sequence ID" value="NZ_JAHQCS010000045.1"/>
</dbReference>
<evidence type="ECO:0000256" key="1">
    <source>
        <dbReference type="SAM" id="Phobius"/>
    </source>
</evidence>